<evidence type="ECO:0000259" key="2">
    <source>
        <dbReference type="PROSITE" id="PS50217"/>
    </source>
</evidence>
<feature type="region of interest" description="Disordered" evidence="1">
    <location>
        <begin position="93"/>
        <end position="115"/>
    </location>
</feature>
<dbReference type="RefSeq" id="XP_073762088.1">
    <property type="nucleotide sequence ID" value="XM_073905987.1"/>
</dbReference>
<dbReference type="GlyGen" id="A0A1D5NSP6">
    <property type="glycosylation" value="1 site"/>
</dbReference>
<dbReference type="PANTHER" id="PTHR23351">
    <property type="entry name" value="FOS TRANSCRIPTION FACTOR-RELATED"/>
    <property type="match status" value="1"/>
</dbReference>
<dbReference type="Ensembl" id="ENSDART00000173998.2">
    <property type="protein sequence ID" value="ENSDARP00000142863.1"/>
    <property type="gene ID" value="ENSDARG00000105562.2"/>
</dbReference>
<dbReference type="CDD" id="cd14701">
    <property type="entry name" value="bZIP_BATF"/>
    <property type="match status" value="1"/>
</dbReference>
<dbReference type="STRING" id="7955.ENSDARP00000142835"/>
<feature type="compositionally biased region" description="Low complexity" evidence="1">
    <location>
        <begin position="96"/>
        <end position="115"/>
    </location>
</feature>
<evidence type="ECO:0000313" key="3">
    <source>
        <dbReference type="Ensembl" id="ENSDARP00000142863"/>
    </source>
</evidence>
<keyword evidence="4" id="KW-1185">Reference proteome</keyword>
<dbReference type="KEGG" id="dre:100007087"/>
<dbReference type="GeneTree" id="ENSGT01030000234924"/>
<dbReference type="RefSeq" id="NP_001373344.1">
    <property type="nucleotide sequence ID" value="NM_001386415.1"/>
</dbReference>
<dbReference type="OrthoDB" id="295274at2759"/>
<dbReference type="RefSeq" id="XP_001342072.1">
    <property type="nucleotide sequence ID" value="XM_001342036.7"/>
</dbReference>
<dbReference type="GO" id="GO:0006357">
    <property type="term" value="P:regulation of transcription by RNA polymerase II"/>
    <property type="evidence" value="ECO:0000318"/>
    <property type="project" value="GO_Central"/>
</dbReference>
<dbReference type="GO" id="GO:0000981">
    <property type="term" value="F:DNA-binding transcription factor activity, RNA polymerase II-specific"/>
    <property type="evidence" value="ECO:0000318"/>
    <property type="project" value="GO_Central"/>
</dbReference>
<sequence>MPAAVMENFDRGSPFSQSDSQSPQEWNTSDRREKNRDAARKSRKKQTEKADLLHEELQTLEQANAAFVKEIADLKKQLQIYKTALEQHEPHCTKLGSFGPPASVSGAPSTATPSTSDYVSSPNLLADITFLPNTNSVSLTDLFDWTPWDSMNDNGFQL</sequence>
<dbReference type="InterPro" id="IPR004827">
    <property type="entry name" value="bZIP"/>
</dbReference>
<feature type="region of interest" description="Disordered" evidence="1">
    <location>
        <begin position="1"/>
        <end position="50"/>
    </location>
</feature>
<dbReference type="Gene3D" id="1.20.5.170">
    <property type="match status" value="1"/>
</dbReference>
<reference evidence="5" key="4">
    <citation type="journal article" date="2021" name="Dev. Dyn.">
        <title>New reporter zebrafish line unveils heterogeneity among lymphatic endothelial cells during development.</title>
        <authorList>
            <person name="Fretaud M."/>
            <person name="Do Khoa N."/>
            <person name="Houel A."/>
            <person name="Lunazzi A."/>
            <person name="Boudinot P."/>
            <person name="Langevin C."/>
        </authorList>
    </citation>
    <scope>NUCLEOTIDE SEQUENCE</scope>
    <source>
        <strain evidence="5">Tuebingen</strain>
    </source>
</reference>
<evidence type="ECO:0000313" key="6">
    <source>
        <dbReference type="RefSeq" id="XP_001342072.1"/>
    </source>
</evidence>
<dbReference type="PROSITE" id="PS50217">
    <property type="entry name" value="BZIP"/>
    <property type="match status" value="1"/>
</dbReference>
<dbReference type="CTD" id="116071"/>
<reference evidence="5" key="3">
    <citation type="journal article" date="2019" name="J. Immunol.">
        <title>IFN-Stimulated Genes in Zebrafish and Humans Define an Ancient Arsenal of Antiviral Immunity.</title>
        <authorList>
            <person name="Levraud J.P."/>
            <person name="Jouneau L."/>
            <person name="Briolat V."/>
            <person name="Laghi V."/>
            <person name="Boudinot P."/>
        </authorList>
    </citation>
    <scope>NUCLEOTIDE SEQUENCE</scope>
    <source>
        <strain evidence="5">Tuebingen</strain>
    </source>
</reference>
<dbReference type="Proteomes" id="UP000000437">
    <property type="component" value="Chromosome 7"/>
</dbReference>
<feature type="compositionally biased region" description="Low complexity" evidence="1">
    <location>
        <begin position="13"/>
        <end position="24"/>
    </location>
</feature>
<reference evidence="3" key="2">
    <citation type="submission" date="2016-10" db="UniProtKB">
        <authorList>
            <consortium name="Ensembl"/>
        </authorList>
    </citation>
    <scope>IDENTIFICATION</scope>
    <source>
        <strain evidence="3">Tuebingen</strain>
    </source>
</reference>
<evidence type="ECO:0000313" key="4">
    <source>
        <dbReference type="Proteomes" id="UP000000437"/>
    </source>
</evidence>
<dbReference type="Pfam" id="PF07716">
    <property type="entry name" value="bZIP_2"/>
    <property type="match status" value="1"/>
</dbReference>
<dbReference type="PROSITE" id="PS00036">
    <property type="entry name" value="BZIP_BASIC"/>
    <property type="match status" value="1"/>
</dbReference>
<evidence type="ECO:0000313" key="5">
    <source>
        <dbReference type="RefSeq" id="NP_001373344.1"/>
    </source>
</evidence>
<proteinExistence type="predicted"/>
<dbReference type="EMBL" id="AL954715">
    <property type="status" value="NOT_ANNOTATED_CDS"/>
    <property type="molecule type" value="Genomic_DNA"/>
</dbReference>
<dbReference type="Ensembl" id="ENSDART00000173896.2">
    <property type="protein sequence ID" value="ENSDARP00000142835.1"/>
    <property type="gene ID" value="ENSDARG00000105562.2"/>
</dbReference>
<dbReference type="ZFIN" id="ZDB-GENE-160728-52">
    <property type="gene designation" value="batf2"/>
</dbReference>
<dbReference type="AGR" id="ZFIN:ZDB-GENE-160728-52"/>
<protein>
    <submittedName>
        <fullName evidence="3">Si:dkey-23i12.7</fullName>
    </submittedName>
    <submittedName>
        <fullName evidence="5">Uncharacterized protein LOC100007087</fullName>
    </submittedName>
    <submittedName>
        <fullName evidence="6">Uncharacterized protein isoform X1</fullName>
    </submittedName>
</protein>
<reference evidence="3 4" key="1">
    <citation type="journal article" date="2013" name="Nature">
        <title>The zebrafish reference genome sequence and its relationship to the human genome.</title>
        <authorList>
            <consortium name="Genome Reference Consortium Zebrafish"/>
            <person name="Howe K."/>
            <person name="Clark M.D."/>
            <person name="Torroja C.F."/>
            <person name="Torrance J."/>
            <person name="Berthelot C."/>
            <person name="Muffato M."/>
            <person name="Collins J.E."/>
            <person name="Humphray S."/>
            <person name="McLaren K."/>
            <person name="Matthews L."/>
            <person name="McLaren S."/>
            <person name="Sealy I."/>
            <person name="Caccamo M."/>
            <person name="Churcher C."/>
            <person name="Scott C."/>
            <person name="Barrett J.C."/>
            <person name="Koch R."/>
            <person name="Rauch G.J."/>
            <person name="White S."/>
            <person name="Chow W."/>
            <person name="Kilian B."/>
            <person name="Quintais L.T."/>
            <person name="Guerra-Assuncao J.A."/>
            <person name="Zhou Y."/>
            <person name="Gu Y."/>
            <person name="Yen J."/>
            <person name="Vogel J.H."/>
            <person name="Eyre T."/>
            <person name="Redmond S."/>
            <person name="Banerjee R."/>
            <person name="Chi J."/>
            <person name="Fu B."/>
            <person name="Langley E."/>
            <person name="Maguire S.F."/>
            <person name="Laird G.K."/>
            <person name="Lloyd D."/>
            <person name="Kenyon E."/>
            <person name="Donaldson S."/>
            <person name="Sehra H."/>
            <person name="Almeida-King J."/>
            <person name="Loveland J."/>
            <person name="Trevanion S."/>
            <person name="Jones M."/>
            <person name="Quail M."/>
            <person name="Willey D."/>
            <person name="Hunt A."/>
            <person name="Burton J."/>
            <person name="Sims S."/>
            <person name="McLay K."/>
            <person name="Plumb B."/>
            <person name="Davis J."/>
            <person name="Clee C."/>
            <person name="Oliver K."/>
            <person name="Clark R."/>
            <person name="Riddle C."/>
            <person name="Elliot D."/>
            <person name="Eliott D."/>
            <person name="Threadgold G."/>
            <person name="Harden G."/>
            <person name="Ware D."/>
            <person name="Begum S."/>
            <person name="Mortimore B."/>
            <person name="Mortimer B."/>
            <person name="Kerry G."/>
            <person name="Heath P."/>
            <person name="Phillimore B."/>
            <person name="Tracey A."/>
            <person name="Corby N."/>
            <person name="Dunn M."/>
            <person name="Johnson C."/>
            <person name="Wood J."/>
            <person name="Clark S."/>
            <person name="Pelan S."/>
            <person name="Griffiths G."/>
            <person name="Smith M."/>
            <person name="Glithero R."/>
            <person name="Howden P."/>
            <person name="Barker N."/>
            <person name="Lloyd C."/>
            <person name="Stevens C."/>
            <person name="Harley J."/>
            <person name="Holt K."/>
            <person name="Panagiotidis G."/>
            <person name="Lovell J."/>
            <person name="Beasley H."/>
            <person name="Henderson C."/>
            <person name="Gordon D."/>
            <person name="Auger K."/>
            <person name="Wright D."/>
            <person name="Collins J."/>
            <person name="Raisen C."/>
            <person name="Dyer L."/>
            <person name="Leung K."/>
            <person name="Robertson L."/>
            <person name="Ambridge K."/>
            <person name="Leongamornlert D."/>
            <person name="McGuire S."/>
            <person name="Gilderthorp R."/>
            <person name="Griffiths C."/>
            <person name="Manthravadi D."/>
            <person name="Nichol S."/>
            <person name="Barker G."/>
            <person name="Whitehead S."/>
            <person name="Kay M."/>
            <person name="Brown J."/>
            <person name="Murnane C."/>
            <person name="Gray E."/>
            <person name="Humphries M."/>
            <person name="Sycamore N."/>
            <person name="Barker D."/>
            <person name="Saunders D."/>
            <person name="Wallis J."/>
            <person name="Babbage A."/>
            <person name="Hammond S."/>
            <person name="Mashreghi-Mohammadi M."/>
            <person name="Barr L."/>
            <person name="Martin S."/>
            <person name="Wray P."/>
            <person name="Ellington A."/>
            <person name="Matthews N."/>
            <person name="Ellwood M."/>
            <person name="Woodmansey R."/>
            <person name="Clark G."/>
            <person name="Cooper J."/>
            <person name="Cooper J."/>
            <person name="Tromans A."/>
            <person name="Grafham D."/>
            <person name="Skuce C."/>
            <person name="Pandian R."/>
            <person name="Andrews R."/>
            <person name="Harrison E."/>
            <person name="Kimberley A."/>
            <person name="Garnett J."/>
            <person name="Fosker N."/>
            <person name="Hall R."/>
            <person name="Garner P."/>
            <person name="Kelly D."/>
            <person name="Bird C."/>
            <person name="Palmer S."/>
            <person name="Gehring I."/>
            <person name="Berger A."/>
            <person name="Dooley C.M."/>
            <person name="Ersan-Urun Z."/>
            <person name="Eser C."/>
            <person name="Geiger H."/>
            <person name="Geisler M."/>
            <person name="Karotki L."/>
            <person name="Kirn A."/>
            <person name="Konantz J."/>
            <person name="Konantz M."/>
            <person name="Oberlander M."/>
            <person name="Rudolph-Geiger S."/>
            <person name="Teucke M."/>
            <person name="Lanz C."/>
            <person name="Raddatz G."/>
            <person name="Osoegawa K."/>
            <person name="Zhu B."/>
            <person name="Rapp A."/>
            <person name="Widaa S."/>
            <person name="Langford C."/>
            <person name="Yang F."/>
            <person name="Schuster S.C."/>
            <person name="Carter N.P."/>
            <person name="Harrow J."/>
            <person name="Ning Z."/>
            <person name="Herrero J."/>
            <person name="Searle S.M."/>
            <person name="Enright A."/>
            <person name="Geisler R."/>
            <person name="Plasterk R.H."/>
            <person name="Lee C."/>
            <person name="Westerfield M."/>
            <person name="de Jong P.J."/>
            <person name="Zon L.I."/>
            <person name="Postlethwait J.H."/>
            <person name="Nusslein-Volhard C."/>
            <person name="Hubbard T.J."/>
            <person name="Roest Crollius H."/>
            <person name="Rogers J."/>
            <person name="Stemple D.L."/>
        </authorList>
    </citation>
    <scope>NUCLEOTIDE SEQUENCE [LARGE SCALE GENOMIC DNA]</scope>
    <source>
        <strain evidence="3 4">Tuebingen</strain>
    </source>
</reference>
<dbReference type="SUPFAM" id="SSF57959">
    <property type="entry name" value="Leucine zipper domain"/>
    <property type="match status" value="1"/>
</dbReference>
<dbReference type="InterPro" id="IPR046347">
    <property type="entry name" value="bZIP_sf"/>
</dbReference>
<dbReference type="GO" id="GO:0000978">
    <property type="term" value="F:RNA polymerase II cis-regulatory region sequence-specific DNA binding"/>
    <property type="evidence" value="ECO:0000318"/>
    <property type="project" value="GO_Central"/>
</dbReference>
<dbReference type="GO" id="GO:0005634">
    <property type="term" value="C:nucleus"/>
    <property type="evidence" value="ECO:0000318"/>
    <property type="project" value="GO_Central"/>
</dbReference>
<gene>
    <name evidence="5 6 7" type="primary">batf2</name>
    <name evidence="5 6" type="synonym">si:dkey-23i12.7</name>
</gene>
<accession>A0A1D5NSP6</accession>
<dbReference type="SMR" id="A0A1D5NSP6"/>
<reference evidence="5 6" key="5">
    <citation type="submission" date="2025-04" db="UniProtKB">
        <authorList>
            <consortium name="RefSeq"/>
        </authorList>
    </citation>
    <scope>IDENTIFICATION</scope>
    <source>
        <strain evidence="5 6">Tuebingen</strain>
    </source>
</reference>
<dbReference type="PANTHER" id="PTHR23351:SF51">
    <property type="entry name" value="BASIC LEUCINE ZIPPER TRANSCRIPTIONAL FACTOR ATF-LIKE"/>
    <property type="match status" value="1"/>
</dbReference>
<feature type="domain" description="BZIP" evidence="2">
    <location>
        <begin position="31"/>
        <end position="88"/>
    </location>
</feature>
<dbReference type="RefSeq" id="XP_073762089.1">
    <property type="nucleotide sequence ID" value="XM_073905988.1"/>
</dbReference>
<organism evidence="3">
    <name type="scientific">Danio rerio</name>
    <name type="common">Zebrafish</name>
    <name type="synonym">Brachydanio rerio</name>
    <dbReference type="NCBI Taxonomy" id="7955"/>
    <lineage>
        <taxon>Eukaryota</taxon>
        <taxon>Metazoa</taxon>
        <taxon>Chordata</taxon>
        <taxon>Craniata</taxon>
        <taxon>Vertebrata</taxon>
        <taxon>Euteleostomi</taxon>
        <taxon>Actinopterygii</taxon>
        <taxon>Neopterygii</taxon>
        <taxon>Teleostei</taxon>
        <taxon>Ostariophysi</taxon>
        <taxon>Cypriniformes</taxon>
        <taxon>Danionidae</taxon>
        <taxon>Danioninae</taxon>
        <taxon>Danio</taxon>
    </lineage>
</organism>
<evidence type="ECO:0000313" key="7">
    <source>
        <dbReference type="ZFIN" id="ZDB-GENE-160728-52"/>
    </source>
</evidence>
<dbReference type="AlphaFoldDB" id="A0A1D5NSP6"/>
<dbReference type="Bgee" id="ENSDARG00000105562">
    <property type="expression patterns" value="Expressed in swim bladder and 14 other cell types or tissues"/>
</dbReference>
<dbReference type="SMART" id="SM00338">
    <property type="entry name" value="BRLZ"/>
    <property type="match status" value="1"/>
</dbReference>
<feature type="compositionally biased region" description="Basic and acidic residues" evidence="1">
    <location>
        <begin position="28"/>
        <end position="50"/>
    </location>
</feature>
<dbReference type="InterPro" id="IPR000837">
    <property type="entry name" value="AP-1"/>
</dbReference>
<name>A0A1D5NSP6_DANRE</name>
<evidence type="ECO:0000256" key="1">
    <source>
        <dbReference type="SAM" id="MobiDB-lite"/>
    </source>
</evidence>
<dbReference type="GeneID" id="100007087"/>
<accession>A0A8M1PV20</accession>